<evidence type="ECO:0000256" key="6">
    <source>
        <dbReference type="ARBA" id="ARBA00023027"/>
    </source>
</evidence>
<feature type="domain" description="Lactate/malate dehydrogenase N-terminal" evidence="12">
    <location>
        <begin position="2"/>
        <end position="146"/>
    </location>
</feature>
<gene>
    <name evidence="14" type="ORF">CFIO01_01713</name>
</gene>
<dbReference type="PIRSF" id="PIRSF000102">
    <property type="entry name" value="Lac_mal_DH"/>
    <property type="match status" value="1"/>
</dbReference>
<proteinExistence type="inferred from homology"/>
<feature type="binding site" evidence="10">
    <location>
        <begin position="118"/>
        <end position="120"/>
    </location>
    <ligand>
        <name>NAD(+)</name>
        <dbReference type="ChEBI" id="CHEBI:57540"/>
    </ligand>
</feature>
<dbReference type="GO" id="GO:0006099">
    <property type="term" value="P:tricarboxylic acid cycle"/>
    <property type="evidence" value="ECO:0007669"/>
    <property type="project" value="UniProtKB-KW"/>
</dbReference>
<comment type="catalytic activity">
    <reaction evidence="7">
        <text>(S)-malate + NAD(+) = oxaloacetate + NADH + H(+)</text>
        <dbReference type="Rhea" id="RHEA:21432"/>
        <dbReference type="ChEBI" id="CHEBI:15378"/>
        <dbReference type="ChEBI" id="CHEBI:15589"/>
        <dbReference type="ChEBI" id="CHEBI:16452"/>
        <dbReference type="ChEBI" id="CHEBI:57540"/>
        <dbReference type="ChEBI" id="CHEBI:57945"/>
        <dbReference type="EC" id="1.1.1.37"/>
    </reaction>
</comment>
<keyword evidence="5 11" id="KW-0560">Oxidoreductase</keyword>
<dbReference type="InterPro" id="IPR001557">
    <property type="entry name" value="L-lactate/malate_DH"/>
</dbReference>
<evidence type="ECO:0000256" key="3">
    <source>
        <dbReference type="ARBA" id="ARBA00012995"/>
    </source>
</evidence>
<evidence type="ECO:0000256" key="2">
    <source>
        <dbReference type="ARBA" id="ARBA00011738"/>
    </source>
</evidence>
<dbReference type="InterPro" id="IPR001236">
    <property type="entry name" value="Lactate/malate_DH_N"/>
</dbReference>
<dbReference type="FunFam" id="3.90.110.10:FF:000009">
    <property type="entry name" value="Malate dehydrogenase"/>
    <property type="match status" value="1"/>
</dbReference>
<dbReference type="Pfam" id="PF00056">
    <property type="entry name" value="Ldh_1_N"/>
    <property type="match status" value="1"/>
</dbReference>
<reference evidence="14 15" key="1">
    <citation type="submission" date="2014-02" db="EMBL/GenBank/DDBJ databases">
        <title>The genome sequence of Colletotrichum fioriniae PJ7.</title>
        <authorList>
            <person name="Baroncelli R."/>
            <person name="Thon M.R."/>
        </authorList>
    </citation>
    <scope>NUCLEOTIDE SEQUENCE [LARGE SCALE GENOMIC DNA]</scope>
    <source>
        <strain evidence="14 15">PJ7</strain>
    </source>
</reference>
<dbReference type="Proteomes" id="UP000020467">
    <property type="component" value="Unassembled WGS sequence"/>
</dbReference>
<dbReference type="EMBL" id="JARH01000760">
    <property type="protein sequence ID" value="EXF77066.1"/>
    <property type="molecule type" value="Genomic_DNA"/>
</dbReference>
<dbReference type="PANTHER" id="PTHR11540">
    <property type="entry name" value="MALATE AND LACTATE DEHYDROGENASE"/>
    <property type="match status" value="1"/>
</dbReference>
<evidence type="ECO:0000259" key="12">
    <source>
        <dbReference type="Pfam" id="PF00056"/>
    </source>
</evidence>
<feature type="binding site" evidence="9">
    <location>
        <position position="82"/>
    </location>
    <ligand>
        <name>substrate</name>
    </ligand>
</feature>
<dbReference type="HOGENOM" id="CLU_047181_1_0_1"/>
<comment type="similarity">
    <text evidence="1">Belongs to the LDH/MDH superfamily. MDH type 1 family.</text>
</comment>
<protein>
    <recommendedName>
        <fullName evidence="3">malate dehydrogenase</fullName>
        <ecNumber evidence="3">1.1.1.37</ecNumber>
    </recommendedName>
</protein>
<dbReference type="GO" id="GO:0005829">
    <property type="term" value="C:cytosol"/>
    <property type="evidence" value="ECO:0007669"/>
    <property type="project" value="TreeGrafter"/>
</dbReference>
<dbReference type="CDD" id="cd01337">
    <property type="entry name" value="MDH_glyoxysomal_mitochondrial"/>
    <property type="match status" value="1"/>
</dbReference>
<feature type="binding site" evidence="9">
    <location>
        <position position="88"/>
    </location>
    <ligand>
        <name>substrate</name>
    </ligand>
</feature>
<dbReference type="Gene3D" id="3.40.50.720">
    <property type="entry name" value="NAD(P)-binding Rossmann-like Domain"/>
    <property type="match status" value="1"/>
</dbReference>
<dbReference type="SUPFAM" id="SSF56327">
    <property type="entry name" value="LDH C-terminal domain-like"/>
    <property type="match status" value="1"/>
</dbReference>
<evidence type="ECO:0000313" key="14">
    <source>
        <dbReference type="EMBL" id="EXF77066.1"/>
    </source>
</evidence>
<evidence type="ECO:0000256" key="1">
    <source>
        <dbReference type="ARBA" id="ARBA00008824"/>
    </source>
</evidence>
<dbReference type="Gene3D" id="3.90.110.10">
    <property type="entry name" value="Lactate dehydrogenase/glycoside hydrolase, family 4, C-terminal"/>
    <property type="match status" value="1"/>
</dbReference>
<evidence type="ECO:0000256" key="5">
    <source>
        <dbReference type="ARBA" id="ARBA00023002"/>
    </source>
</evidence>
<feature type="binding site" evidence="10">
    <location>
        <position position="230"/>
    </location>
    <ligand>
        <name>NAD(+)</name>
        <dbReference type="ChEBI" id="CHEBI:57540"/>
    </ligand>
</feature>
<dbReference type="NCBIfam" id="TIGR01772">
    <property type="entry name" value="MDH_euk_gproteo"/>
    <property type="match status" value="1"/>
</dbReference>
<feature type="binding site" evidence="9">
    <location>
        <position position="120"/>
    </location>
    <ligand>
        <name>substrate</name>
    </ligand>
</feature>
<evidence type="ECO:0000259" key="13">
    <source>
        <dbReference type="Pfam" id="PF02866"/>
    </source>
</evidence>
<dbReference type="STRING" id="1445577.A0A010RA48"/>
<feature type="domain" description="Lactate/malate dehydrogenase C-terminal" evidence="13">
    <location>
        <begin position="148"/>
        <end position="322"/>
    </location>
</feature>
<dbReference type="Pfam" id="PF02866">
    <property type="entry name" value="Ldh_1_C"/>
    <property type="match status" value="1"/>
</dbReference>
<keyword evidence="6 10" id="KW-0520">NAD</keyword>
<evidence type="ECO:0000256" key="11">
    <source>
        <dbReference type="RuleBase" id="RU003369"/>
    </source>
</evidence>
<evidence type="ECO:0000256" key="4">
    <source>
        <dbReference type="ARBA" id="ARBA00022532"/>
    </source>
</evidence>
<evidence type="ECO:0000256" key="9">
    <source>
        <dbReference type="PIRSR" id="PIRSR000102-2"/>
    </source>
</evidence>
<keyword evidence="15" id="KW-1185">Reference proteome</keyword>
<dbReference type="GO" id="GO:0030060">
    <property type="term" value="F:L-malate dehydrogenase (NAD+) activity"/>
    <property type="evidence" value="ECO:0007669"/>
    <property type="project" value="UniProtKB-EC"/>
</dbReference>
<sequence>MVKVAVLGASGQIGQPLSLLLKSSLLVTDLRLYDVVHAVGVATDLNHIDTPSVVKGYLPENDGLQKALAGAEVVLISAGIARKPGMTRDDLFKTNAGIIADLAAGVAQFCPKALVAIITNPVNSTVLIAAEVLKKHGVFDPKRLFGVTTLDVVRGSKFVADVLGNISPQDLKVPVVGGHSGATILPLISQSQPSVKLSQEQIEAITNRVQFGGDEIVKAKAGAGSATTCMAYAGFRFAQAIIKASQGQSGIIEPAYVYLPGLQGGEAVAGELGVSYFAVPVTFGPEGAETAHPIGSLSDYEKGLLKVAVDELGGNIKKGEAFIQSQAQRSRPLLE</sequence>
<keyword evidence="4" id="KW-0816">Tricarboxylic acid cycle</keyword>
<feature type="binding site" evidence="10">
    <location>
        <position position="34"/>
    </location>
    <ligand>
        <name>NAD(+)</name>
        <dbReference type="ChEBI" id="CHEBI:57540"/>
    </ligand>
</feature>
<dbReference type="InterPro" id="IPR022383">
    <property type="entry name" value="Lactate/malate_DH_C"/>
</dbReference>
<comment type="subunit">
    <text evidence="2">Homodimer.</text>
</comment>
<feature type="binding site" evidence="10">
    <location>
        <position position="95"/>
    </location>
    <ligand>
        <name>NAD(+)</name>
        <dbReference type="ChEBI" id="CHEBI:57540"/>
    </ligand>
</feature>
<dbReference type="KEGG" id="cfj:CFIO01_01713"/>
<evidence type="ECO:0000256" key="7">
    <source>
        <dbReference type="ARBA" id="ARBA00048313"/>
    </source>
</evidence>
<feature type="active site" description="Proton acceptor" evidence="8">
    <location>
        <position position="179"/>
    </location>
</feature>
<comment type="caution">
    <text evidence="14">The sequence shown here is derived from an EMBL/GenBank/DDBJ whole genome shotgun (WGS) entry which is preliminary data.</text>
</comment>
<dbReference type="OrthoDB" id="4069699at2759"/>
<dbReference type="SUPFAM" id="SSF51735">
    <property type="entry name" value="NAD(P)-binding Rossmann-fold domains"/>
    <property type="match status" value="1"/>
</dbReference>
<dbReference type="InterPro" id="IPR015955">
    <property type="entry name" value="Lactate_DH/Glyco_Ohase_4_C"/>
</dbReference>
<dbReference type="eggNOG" id="KOG1494">
    <property type="taxonomic scope" value="Eukaryota"/>
</dbReference>
<dbReference type="EC" id="1.1.1.37" evidence="3"/>
<evidence type="ECO:0000256" key="8">
    <source>
        <dbReference type="PIRSR" id="PIRSR000102-1"/>
    </source>
</evidence>
<feature type="binding site" evidence="10">
    <location>
        <begin position="8"/>
        <end position="14"/>
    </location>
    <ligand>
        <name>NAD(+)</name>
        <dbReference type="ChEBI" id="CHEBI:57540"/>
    </ligand>
</feature>
<evidence type="ECO:0000256" key="10">
    <source>
        <dbReference type="PIRSR" id="PIRSR000102-3"/>
    </source>
</evidence>
<dbReference type="AlphaFoldDB" id="A0A010RA48"/>
<evidence type="ECO:0000313" key="15">
    <source>
        <dbReference type="Proteomes" id="UP000020467"/>
    </source>
</evidence>
<name>A0A010RA48_9PEZI</name>
<dbReference type="InterPro" id="IPR036291">
    <property type="entry name" value="NAD(P)-bd_dom_sf"/>
</dbReference>
<accession>A0A010RA48</accession>
<feature type="binding site" evidence="9">
    <location>
        <position position="154"/>
    </location>
    <ligand>
        <name>substrate</name>
    </ligand>
</feature>
<dbReference type="FunFam" id="3.40.50.720:FF:000013">
    <property type="entry name" value="Malate dehydrogenase"/>
    <property type="match status" value="1"/>
</dbReference>
<dbReference type="PANTHER" id="PTHR11540:SF16">
    <property type="entry name" value="MALATE DEHYDROGENASE, MITOCHONDRIAL"/>
    <property type="match status" value="1"/>
</dbReference>
<organism evidence="14 15">
    <name type="scientific">Colletotrichum fioriniae PJ7</name>
    <dbReference type="NCBI Taxonomy" id="1445577"/>
    <lineage>
        <taxon>Eukaryota</taxon>
        <taxon>Fungi</taxon>
        <taxon>Dikarya</taxon>
        <taxon>Ascomycota</taxon>
        <taxon>Pezizomycotina</taxon>
        <taxon>Sordariomycetes</taxon>
        <taxon>Hypocreomycetidae</taxon>
        <taxon>Glomerellales</taxon>
        <taxon>Glomerellaceae</taxon>
        <taxon>Colletotrichum</taxon>
        <taxon>Colletotrichum acutatum species complex</taxon>
    </lineage>
</organism>
<dbReference type="GO" id="GO:0019752">
    <property type="term" value="P:carboxylic acid metabolic process"/>
    <property type="evidence" value="ECO:0007669"/>
    <property type="project" value="InterPro"/>
</dbReference>
<dbReference type="InterPro" id="IPR010097">
    <property type="entry name" value="Malate_DH_type1"/>
</dbReference>